<dbReference type="InterPro" id="IPR001128">
    <property type="entry name" value="Cyt_P450"/>
</dbReference>
<sequence length="268" mass="30212">MPSWLGPAPASDGGASHFHRAPRSKEYKSDVLYSNVLWQDVVVLNSVRAAVDLLDRRGANYCDRPRFVLFEEMGWRKTLTFLRWGPEFRMHRSILQKSFSRTNIVAQRELQQREASTLVEGIMKDPTSWETALRRFATAVVMSIGFGVDVKSDSDPYVQIAIDASYALGHVGAPAGTLVDFFPFLTHLPNWLVRDRSLEFPREWKRAIQRLHDVPYSEVKAQKSPKESLVKVMLNLQRDQAKTGSLELSMDNIKGAAGAVYAAGQDTT</sequence>
<comment type="similarity">
    <text evidence="1">Belongs to the cytochrome P450 family.</text>
</comment>
<dbReference type="InterPro" id="IPR050364">
    <property type="entry name" value="Cytochrome_P450_fung"/>
</dbReference>
<dbReference type="GO" id="GO:0004497">
    <property type="term" value="F:monooxygenase activity"/>
    <property type="evidence" value="ECO:0007669"/>
    <property type="project" value="InterPro"/>
</dbReference>
<feature type="region of interest" description="Disordered" evidence="5">
    <location>
        <begin position="1"/>
        <end position="20"/>
    </location>
</feature>
<dbReference type="OrthoDB" id="1103324at2759"/>
<evidence type="ECO:0000313" key="6">
    <source>
        <dbReference type="EMBL" id="EFQ31564.1"/>
    </source>
</evidence>
<evidence type="ECO:0000313" key="7">
    <source>
        <dbReference type="Proteomes" id="UP000008782"/>
    </source>
</evidence>
<accession>E3QL26</accession>
<protein>
    <submittedName>
        <fullName evidence="6">Cytochrome P450 1A2</fullName>
    </submittedName>
</protein>
<dbReference type="STRING" id="645133.E3QL26"/>
<evidence type="ECO:0000256" key="5">
    <source>
        <dbReference type="SAM" id="MobiDB-lite"/>
    </source>
</evidence>
<proteinExistence type="inferred from homology"/>
<evidence type="ECO:0000256" key="1">
    <source>
        <dbReference type="ARBA" id="ARBA00010617"/>
    </source>
</evidence>
<dbReference type="eggNOG" id="KOG0156">
    <property type="taxonomic scope" value="Eukaryota"/>
</dbReference>
<dbReference type="GeneID" id="24412218"/>
<dbReference type="Pfam" id="PF00067">
    <property type="entry name" value="p450"/>
    <property type="match status" value="1"/>
</dbReference>
<keyword evidence="7" id="KW-1185">Reference proteome</keyword>
<dbReference type="AlphaFoldDB" id="E3QL26"/>
<dbReference type="SUPFAM" id="SSF48264">
    <property type="entry name" value="Cytochrome P450"/>
    <property type="match status" value="1"/>
</dbReference>
<evidence type="ECO:0000256" key="2">
    <source>
        <dbReference type="ARBA" id="ARBA00022723"/>
    </source>
</evidence>
<dbReference type="GO" id="GO:0016705">
    <property type="term" value="F:oxidoreductase activity, acting on paired donors, with incorporation or reduction of molecular oxygen"/>
    <property type="evidence" value="ECO:0007669"/>
    <property type="project" value="InterPro"/>
</dbReference>
<keyword evidence="3" id="KW-0560">Oxidoreductase</keyword>
<organism evidence="7">
    <name type="scientific">Colletotrichum graminicola (strain M1.001 / M2 / FGSC 10212)</name>
    <name type="common">Maize anthracnose fungus</name>
    <name type="synonym">Glomerella graminicola</name>
    <dbReference type="NCBI Taxonomy" id="645133"/>
    <lineage>
        <taxon>Eukaryota</taxon>
        <taxon>Fungi</taxon>
        <taxon>Dikarya</taxon>
        <taxon>Ascomycota</taxon>
        <taxon>Pezizomycotina</taxon>
        <taxon>Sordariomycetes</taxon>
        <taxon>Hypocreomycetidae</taxon>
        <taxon>Glomerellales</taxon>
        <taxon>Glomerellaceae</taxon>
        <taxon>Colletotrichum</taxon>
        <taxon>Colletotrichum graminicola species complex</taxon>
    </lineage>
</organism>
<dbReference type="PANTHER" id="PTHR46300">
    <property type="entry name" value="P450, PUTATIVE (EUROFUNG)-RELATED-RELATED"/>
    <property type="match status" value="1"/>
</dbReference>
<reference evidence="7" key="1">
    <citation type="journal article" date="2012" name="Nat. Genet.">
        <title>Lifestyle transitions in plant pathogenic Colletotrichum fungi deciphered by genome and transcriptome analyses.</title>
        <authorList>
            <person name="O'Connell R.J."/>
            <person name="Thon M.R."/>
            <person name="Hacquard S."/>
            <person name="Amyotte S.G."/>
            <person name="Kleemann J."/>
            <person name="Torres M.F."/>
            <person name="Damm U."/>
            <person name="Buiate E.A."/>
            <person name="Epstein L."/>
            <person name="Alkan N."/>
            <person name="Altmueller J."/>
            <person name="Alvarado-Balderrama L."/>
            <person name="Bauser C.A."/>
            <person name="Becker C."/>
            <person name="Birren B.W."/>
            <person name="Chen Z."/>
            <person name="Choi J."/>
            <person name="Crouch J.A."/>
            <person name="Duvick J.P."/>
            <person name="Farman M.A."/>
            <person name="Gan P."/>
            <person name="Heiman D."/>
            <person name="Henrissat B."/>
            <person name="Howard R.J."/>
            <person name="Kabbage M."/>
            <person name="Koch C."/>
            <person name="Kracher B."/>
            <person name="Kubo Y."/>
            <person name="Law A.D."/>
            <person name="Lebrun M.-H."/>
            <person name="Lee Y.-H."/>
            <person name="Miyara I."/>
            <person name="Moore N."/>
            <person name="Neumann U."/>
            <person name="Nordstroem K."/>
            <person name="Panaccione D.G."/>
            <person name="Panstruga R."/>
            <person name="Place M."/>
            <person name="Proctor R.H."/>
            <person name="Prusky D."/>
            <person name="Rech G."/>
            <person name="Reinhardt R."/>
            <person name="Rollins J.A."/>
            <person name="Rounsley S."/>
            <person name="Schardl C.L."/>
            <person name="Schwartz D.C."/>
            <person name="Shenoy N."/>
            <person name="Shirasu K."/>
            <person name="Sikhakolli U.R."/>
            <person name="Stueber K."/>
            <person name="Sukno S.A."/>
            <person name="Sweigard J.A."/>
            <person name="Takano Y."/>
            <person name="Takahara H."/>
            <person name="Trail F."/>
            <person name="van der Does H.C."/>
            <person name="Voll L.M."/>
            <person name="Will I."/>
            <person name="Young S."/>
            <person name="Zeng Q."/>
            <person name="Zhang J."/>
            <person name="Zhou S."/>
            <person name="Dickman M.B."/>
            <person name="Schulze-Lefert P."/>
            <person name="Ver Loren van Themaat E."/>
            <person name="Ma L.-J."/>
            <person name="Vaillancourt L.J."/>
        </authorList>
    </citation>
    <scope>NUCLEOTIDE SEQUENCE [LARGE SCALE GENOMIC DNA]</scope>
    <source>
        <strain evidence="7">M1.001 / M2 / FGSC 10212</strain>
    </source>
</reference>
<dbReference type="Gene3D" id="1.10.630.10">
    <property type="entry name" value="Cytochrome P450"/>
    <property type="match status" value="1"/>
</dbReference>
<dbReference type="EMBL" id="GG697356">
    <property type="protein sequence ID" value="EFQ31564.1"/>
    <property type="molecule type" value="Genomic_DNA"/>
</dbReference>
<gene>
    <name evidence="6" type="ORF">GLRG_06853</name>
</gene>
<dbReference type="PANTHER" id="PTHR46300:SF5">
    <property type="entry name" value="CYTOCHROME P450"/>
    <property type="match status" value="1"/>
</dbReference>
<dbReference type="InterPro" id="IPR036396">
    <property type="entry name" value="Cyt_P450_sf"/>
</dbReference>
<dbReference type="Proteomes" id="UP000008782">
    <property type="component" value="Unassembled WGS sequence"/>
</dbReference>
<dbReference type="RefSeq" id="XP_008095584.1">
    <property type="nucleotide sequence ID" value="XM_008097393.1"/>
</dbReference>
<name>E3QL26_COLGM</name>
<evidence type="ECO:0000256" key="4">
    <source>
        <dbReference type="ARBA" id="ARBA00023004"/>
    </source>
</evidence>
<keyword evidence="4" id="KW-0408">Iron</keyword>
<dbReference type="GO" id="GO:0005506">
    <property type="term" value="F:iron ion binding"/>
    <property type="evidence" value="ECO:0007669"/>
    <property type="project" value="InterPro"/>
</dbReference>
<evidence type="ECO:0000256" key="3">
    <source>
        <dbReference type="ARBA" id="ARBA00023002"/>
    </source>
</evidence>
<keyword evidence="2" id="KW-0479">Metal-binding</keyword>
<dbReference type="VEuPathDB" id="FungiDB:GLRG_06853"/>
<dbReference type="GO" id="GO:0020037">
    <property type="term" value="F:heme binding"/>
    <property type="evidence" value="ECO:0007669"/>
    <property type="project" value="InterPro"/>
</dbReference>
<dbReference type="HOGENOM" id="CLU_1038325_0_0_1"/>